<dbReference type="AlphaFoldDB" id="A0ABD0J9N5"/>
<protein>
    <recommendedName>
        <fullName evidence="3">NERD domain-containing protein</fullName>
    </recommendedName>
</protein>
<dbReference type="EMBL" id="JACVVK020000561">
    <property type="protein sequence ID" value="KAK7466004.1"/>
    <property type="molecule type" value="Genomic_DNA"/>
</dbReference>
<reference evidence="1 2" key="1">
    <citation type="journal article" date="2023" name="Sci. Data">
        <title>Genome assembly of the Korean intertidal mud-creeper Batillaria attramentaria.</title>
        <authorList>
            <person name="Patra A.K."/>
            <person name="Ho P.T."/>
            <person name="Jun S."/>
            <person name="Lee S.J."/>
            <person name="Kim Y."/>
            <person name="Won Y.J."/>
        </authorList>
    </citation>
    <scope>NUCLEOTIDE SEQUENCE [LARGE SCALE GENOMIC DNA]</scope>
    <source>
        <strain evidence="1">Wonlab-2016</strain>
    </source>
</reference>
<keyword evidence="2" id="KW-1185">Reference proteome</keyword>
<sequence>MTPVLRWLKDREGRASSCWKAQLDLPFLVSGQLNIVLFVGTEACYIVEAKNERTWDTLIQNQEQLHSFTDSVYRQIHSNIGLHDMTNSDAIHKYHSNLERTQCQGRTVYRLVYTEPVVGKK</sequence>
<evidence type="ECO:0000313" key="2">
    <source>
        <dbReference type="Proteomes" id="UP001519460"/>
    </source>
</evidence>
<accession>A0ABD0J9N5</accession>
<evidence type="ECO:0000313" key="1">
    <source>
        <dbReference type="EMBL" id="KAK7466004.1"/>
    </source>
</evidence>
<name>A0ABD0J9N5_9CAEN</name>
<evidence type="ECO:0008006" key="3">
    <source>
        <dbReference type="Google" id="ProtNLM"/>
    </source>
</evidence>
<proteinExistence type="predicted"/>
<dbReference type="Proteomes" id="UP001519460">
    <property type="component" value="Unassembled WGS sequence"/>
</dbReference>
<organism evidence="1 2">
    <name type="scientific">Batillaria attramentaria</name>
    <dbReference type="NCBI Taxonomy" id="370345"/>
    <lineage>
        <taxon>Eukaryota</taxon>
        <taxon>Metazoa</taxon>
        <taxon>Spiralia</taxon>
        <taxon>Lophotrochozoa</taxon>
        <taxon>Mollusca</taxon>
        <taxon>Gastropoda</taxon>
        <taxon>Caenogastropoda</taxon>
        <taxon>Sorbeoconcha</taxon>
        <taxon>Cerithioidea</taxon>
        <taxon>Batillariidae</taxon>
        <taxon>Batillaria</taxon>
    </lineage>
</organism>
<gene>
    <name evidence="1" type="ORF">BaRGS_00037441</name>
</gene>
<comment type="caution">
    <text evidence="1">The sequence shown here is derived from an EMBL/GenBank/DDBJ whole genome shotgun (WGS) entry which is preliminary data.</text>
</comment>